<evidence type="ECO:0000256" key="4">
    <source>
        <dbReference type="ARBA" id="ARBA00022552"/>
    </source>
</evidence>
<accession>A0ABD2QK43</accession>
<keyword evidence="5" id="KW-0539">Nucleus</keyword>
<organism evidence="8 9">
    <name type="scientific">Cichlidogyrus casuarinus</name>
    <dbReference type="NCBI Taxonomy" id="1844966"/>
    <lineage>
        <taxon>Eukaryota</taxon>
        <taxon>Metazoa</taxon>
        <taxon>Spiralia</taxon>
        <taxon>Lophotrochozoa</taxon>
        <taxon>Platyhelminthes</taxon>
        <taxon>Monogenea</taxon>
        <taxon>Monopisthocotylea</taxon>
        <taxon>Dactylogyridea</taxon>
        <taxon>Ancyrocephalidae</taxon>
        <taxon>Cichlidogyrus</taxon>
    </lineage>
</organism>
<keyword evidence="9" id="KW-1185">Reference proteome</keyword>
<dbReference type="EMBL" id="JBJKFK010000101">
    <property type="protein sequence ID" value="KAL3319798.1"/>
    <property type="molecule type" value="Genomic_DNA"/>
</dbReference>
<dbReference type="GO" id="GO:0006364">
    <property type="term" value="P:rRNA processing"/>
    <property type="evidence" value="ECO:0007669"/>
    <property type="project" value="UniProtKB-KW"/>
</dbReference>
<sequence length="576" mass="66671">MSKNLRKKQQLKGRLKAIKRREKTFEKQIKQSGKIGGIVDKRINSANKNDCEASNALKRHIIEKLRQMDQMADDFTKIDQSNNISDEFIVKAAERASKYDAVDFDDDENLDASFVEDTFFSNERKESYKDILSRKIAETKLQRSKKVEANEQQRERTRNADEEWSDKMRYMLEKFASLKPKNVADAETLEKKAQEVRDMLDALKCKRAVVPIGSSTLSNLDKSIQQLQKLENVIEQSEAPSSIETKDRSLADCLRVLFEIDGQCDSAALFLCHQLRSFPSIPLLHQFVGLSQTVKNKTPKVTILGLFYAELLLYHFIKRKQFSYELPLFLANVLPSLVTNLSDVQPRDFSLKELHLDVEWINNDFKLKTLNKDRLMWSLFWRALNLAQASVDYCSSINIALVTRQLHHYFYGIFEDLSSKCEIFPAMFKKKVVDIDLQLKELQKEPLPRRLKGTDKLGLLLSNKAEIKSKELIKFGLVPQLEPRFDDELVFLFILHLILSFSKSKSKKQGVSNLKILKNKFKKEKRGAMKELRKDSMHLSAINLKKTKSELVYTRIIITCRGICFRLVIFIVLVRG</sequence>
<keyword evidence="3" id="KW-0690">Ribosome biogenesis</keyword>
<keyword evidence="4" id="KW-0698">rRNA processing</keyword>
<comment type="caution">
    <text evidence="8">The sequence shown here is derived from an EMBL/GenBank/DDBJ whole genome shotgun (WGS) entry which is preliminary data.</text>
</comment>
<keyword evidence="7" id="KW-0812">Transmembrane</keyword>
<dbReference type="PANTHER" id="PTHR23183">
    <property type="entry name" value="NOP14"/>
    <property type="match status" value="1"/>
</dbReference>
<evidence type="ECO:0000256" key="3">
    <source>
        <dbReference type="ARBA" id="ARBA00022517"/>
    </source>
</evidence>
<evidence type="ECO:0000313" key="9">
    <source>
        <dbReference type="Proteomes" id="UP001626550"/>
    </source>
</evidence>
<dbReference type="PANTHER" id="PTHR23183:SF0">
    <property type="entry name" value="NUCLEOLAR PROTEIN 14"/>
    <property type="match status" value="1"/>
</dbReference>
<comment type="similarity">
    <text evidence="2">Belongs to the NOP14 family.</text>
</comment>
<evidence type="ECO:0000313" key="8">
    <source>
        <dbReference type="EMBL" id="KAL3319798.1"/>
    </source>
</evidence>
<reference evidence="8 9" key="1">
    <citation type="submission" date="2024-11" db="EMBL/GenBank/DDBJ databases">
        <title>Adaptive evolution of stress response genes in parasites aligns with host niche diversity.</title>
        <authorList>
            <person name="Hahn C."/>
            <person name="Resl P."/>
        </authorList>
    </citation>
    <scope>NUCLEOTIDE SEQUENCE [LARGE SCALE GENOMIC DNA]</scope>
    <source>
        <strain evidence="8">EGGRZ-B1_66</strain>
        <tissue evidence="8">Body</tissue>
    </source>
</reference>
<dbReference type="Proteomes" id="UP001626550">
    <property type="component" value="Unassembled WGS sequence"/>
</dbReference>
<keyword evidence="7" id="KW-1133">Transmembrane helix</keyword>
<evidence type="ECO:0000256" key="2">
    <source>
        <dbReference type="ARBA" id="ARBA00007466"/>
    </source>
</evidence>
<comment type="subcellular location">
    <subcellularLocation>
        <location evidence="1">Nucleus</location>
        <location evidence="1">Nucleolus</location>
    </subcellularLocation>
</comment>
<evidence type="ECO:0000256" key="6">
    <source>
        <dbReference type="ARBA" id="ARBA00024695"/>
    </source>
</evidence>
<proteinExistence type="inferred from homology"/>
<gene>
    <name evidence="8" type="primary">NOP14</name>
    <name evidence="8" type="ORF">Ciccas_001529</name>
</gene>
<comment type="function">
    <text evidence="6">Involved in nucleolar processing of pre-18S ribosomal RNA. Has a role in the nuclear export of 40S pre-ribosomal subunit to the cytoplasm.</text>
</comment>
<dbReference type="AlphaFoldDB" id="A0ABD2QK43"/>
<keyword evidence="7" id="KW-0472">Membrane</keyword>
<dbReference type="InterPro" id="IPR007276">
    <property type="entry name" value="Nop14"/>
</dbReference>
<evidence type="ECO:0000256" key="5">
    <source>
        <dbReference type="ARBA" id="ARBA00023242"/>
    </source>
</evidence>
<dbReference type="GO" id="GO:0005730">
    <property type="term" value="C:nucleolus"/>
    <property type="evidence" value="ECO:0007669"/>
    <property type="project" value="UniProtKB-SubCell"/>
</dbReference>
<feature type="transmembrane region" description="Helical" evidence="7">
    <location>
        <begin position="552"/>
        <end position="574"/>
    </location>
</feature>
<protein>
    <submittedName>
        <fullName evidence="8">Nucleolar complex protein 14</fullName>
    </submittedName>
</protein>
<evidence type="ECO:0000256" key="1">
    <source>
        <dbReference type="ARBA" id="ARBA00004604"/>
    </source>
</evidence>
<evidence type="ECO:0000256" key="7">
    <source>
        <dbReference type="SAM" id="Phobius"/>
    </source>
</evidence>
<name>A0ABD2QK43_9PLAT</name>